<dbReference type="KEGG" id="bths:CNY62_08430"/>
<dbReference type="Proteomes" id="UP000243591">
    <property type="component" value="Chromosome"/>
</dbReference>
<accession>A0A291BZ03</accession>
<gene>
    <name evidence="2" type="ORF">BTBSAS_10125</name>
    <name evidence="1" type="ORF">CNY62_08430</name>
</gene>
<name>A0A291BZ03_BROTH</name>
<evidence type="ECO:0000313" key="1">
    <source>
        <dbReference type="EMBL" id="ATF26403.1"/>
    </source>
</evidence>
<sequence>MEVMLNEEQTTHLKQYIYTVATSGIEEARRHTGLDKPFLKQKQMAVWLDVSVVTLNKWERNGLPTIHIEGIKLYSKDEVSKWVLSHQK</sequence>
<dbReference type="OrthoDB" id="122388at2"/>
<dbReference type="AlphaFoldDB" id="A0A291BZ03"/>
<evidence type="ECO:0000313" key="2">
    <source>
        <dbReference type="EMBL" id="SPP25764.1"/>
    </source>
</evidence>
<dbReference type="InterPro" id="IPR009061">
    <property type="entry name" value="DNA-bd_dom_put_sf"/>
</dbReference>
<reference evidence="2" key="3">
    <citation type="submission" date="2018-04" db="EMBL/GenBank/DDBJ databases">
        <authorList>
            <person name="Go L.Y."/>
            <person name="Mitchell J.A."/>
        </authorList>
    </citation>
    <scope>NUCLEOTIDE SEQUENCE</scope>
    <source>
        <strain evidence="2">BSAS1 3</strain>
    </source>
</reference>
<dbReference type="Proteomes" id="UP000270190">
    <property type="component" value="Unassembled WGS sequence"/>
</dbReference>
<evidence type="ECO:0000313" key="3">
    <source>
        <dbReference type="Proteomes" id="UP000243591"/>
    </source>
</evidence>
<dbReference type="SUPFAM" id="SSF46955">
    <property type="entry name" value="Putative DNA-binding domain"/>
    <property type="match status" value="1"/>
</dbReference>
<reference evidence="1 3" key="1">
    <citation type="submission" date="2017-09" db="EMBL/GenBank/DDBJ databases">
        <title>Complete Genome Sequences of Two Strains of the Meat Spoilage Bacterium Brochothrix thermosphacta Isolated from Ground Chicken.</title>
        <authorList>
            <person name="Paoli G.C."/>
            <person name="Wijey C."/>
            <person name="Chen C.-Y."/>
            <person name="Nguyen L."/>
            <person name="Yan X."/>
            <person name="Irwin P.L."/>
        </authorList>
    </citation>
    <scope>NUCLEOTIDE SEQUENCE [LARGE SCALE GENOMIC DNA]</scope>
    <source>
        <strain evidence="1 3">BI</strain>
    </source>
</reference>
<dbReference type="EMBL" id="CP023483">
    <property type="protein sequence ID" value="ATF26403.1"/>
    <property type="molecule type" value="Genomic_DNA"/>
</dbReference>
<dbReference type="GeneID" id="66536974"/>
<organism evidence="1 3">
    <name type="scientific">Brochothrix thermosphacta</name>
    <name type="common">Microbacterium thermosphactum</name>
    <dbReference type="NCBI Taxonomy" id="2756"/>
    <lineage>
        <taxon>Bacteria</taxon>
        <taxon>Bacillati</taxon>
        <taxon>Bacillota</taxon>
        <taxon>Bacilli</taxon>
        <taxon>Bacillales</taxon>
        <taxon>Listeriaceae</taxon>
        <taxon>Brochothrix</taxon>
    </lineage>
</organism>
<keyword evidence="3" id="KW-1185">Reference proteome</keyword>
<dbReference type="RefSeq" id="WP_081312129.1">
    <property type="nucleotide sequence ID" value="NZ_CBCPIX010000007.1"/>
</dbReference>
<proteinExistence type="predicted"/>
<dbReference type="InterPro" id="IPR036388">
    <property type="entry name" value="WH-like_DNA-bd_sf"/>
</dbReference>
<dbReference type="EMBL" id="OUNC01000001">
    <property type="protein sequence ID" value="SPP25764.1"/>
    <property type="molecule type" value="Genomic_DNA"/>
</dbReference>
<protein>
    <recommendedName>
        <fullName evidence="5">DNA-binding protein</fullName>
    </recommendedName>
</protein>
<dbReference type="Gene3D" id="1.10.10.10">
    <property type="entry name" value="Winged helix-like DNA-binding domain superfamily/Winged helix DNA-binding domain"/>
    <property type="match status" value="1"/>
</dbReference>
<evidence type="ECO:0000313" key="4">
    <source>
        <dbReference type="Proteomes" id="UP000270190"/>
    </source>
</evidence>
<evidence type="ECO:0008006" key="5">
    <source>
        <dbReference type="Google" id="ProtNLM"/>
    </source>
</evidence>
<reference evidence="4" key="2">
    <citation type="submission" date="2018-04" db="EMBL/GenBank/DDBJ databases">
        <authorList>
            <person name="Illikoud N."/>
        </authorList>
    </citation>
    <scope>NUCLEOTIDE SEQUENCE [LARGE SCALE GENOMIC DNA]</scope>
</reference>